<dbReference type="EMBL" id="CP025704">
    <property type="protein sequence ID" value="AUN98027.1"/>
    <property type="molecule type" value="Genomic_DNA"/>
</dbReference>
<evidence type="ECO:0000259" key="10">
    <source>
        <dbReference type="PROSITE" id="PS50109"/>
    </source>
</evidence>
<dbReference type="PANTHER" id="PTHR44936">
    <property type="entry name" value="SENSOR PROTEIN CREC"/>
    <property type="match status" value="1"/>
</dbReference>
<accession>A0A2K9NR91</accession>
<keyword evidence="12" id="KW-1185">Reference proteome</keyword>
<dbReference type="PANTHER" id="PTHR44936:SF9">
    <property type="entry name" value="SENSOR PROTEIN CREC"/>
    <property type="match status" value="1"/>
</dbReference>
<keyword evidence="5" id="KW-0597">Phosphoprotein</keyword>
<evidence type="ECO:0000256" key="3">
    <source>
        <dbReference type="ARBA" id="ARBA00012438"/>
    </source>
</evidence>
<keyword evidence="9" id="KW-0472">Membrane</keyword>
<sequence>MRMYVLLIFTAIFLSFQAAYYAINLQKKSVAGPAEIQEIQGYKKEFELTKKPVLEIDLSAMYPSRRYAQLLQPVNAFSREGNNTKTYFSRPCRSTSDFMSKLYQSKSETWEDFRCNKISELPDQFFETPPLIHESGVSYAYLAFLSGREPFYTPEWVRSNLNLFHAYELEELPARSLEGNFKILSNLKKSDLELLVKGESYIVTDSYFLVRNRQDYNVTYKIFPRTELDSYLKEKVYFLQSYDEGEPCYYKEGRFCWEKDDRTLISVLMQSSIILFIGSIIVLVLIAVILYKKIKQQKFEEERKKHALRVLTHELRTPIANLMLLVESINKESDTIPAHVLEEFLKVEGEVYRLKRLAEKSTSYLQTHDGQSLVFINLSPVPSINELVESMLADYEEKGVKVILPEVDRTFSLDVYWFGICVKNLLENALYHGKSPVVVRLETTDEALTLSVTDSGLCPYKTLDELLSADRSKKPSAGLGLGMSIVQKIMREMDGRLSYNQTPTTFSLFLRNKK</sequence>
<evidence type="ECO:0000256" key="9">
    <source>
        <dbReference type="SAM" id="Phobius"/>
    </source>
</evidence>
<evidence type="ECO:0000256" key="6">
    <source>
        <dbReference type="ARBA" id="ARBA00022679"/>
    </source>
</evidence>
<dbReference type="Pfam" id="PF11884">
    <property type="entry name" value="DUF3404"/>
    <property type="match status" value="1"/>
</dbReference>
<dbReference type="InterPro" id="IPR036890">
    <property type="entry name" value="HATPase_C_sf"/>
</dbReference>
<dbReference type="SMART" id="SM00387">
    <property type="entry name" value="HATPase_c"/>
    <property type="match status" value="1"/>
</dbReference>
<dbReference type="SUPFAM" id="SSF47384">
    <property type="entry name" value="Homodimeric domain of signal transducing histidine kinase"/>
    <property type="match status" value="1"/>
</dbReference>
<comment type="subcellular location">
    <subcellularLocation>
        <location evidence="2">Cell membrane</location>
        <topology evidence="2">Multi-pass membrane protein</topology>
    </subcellularLocation>
</comment>
<evidence type="ECO:0000256" key="1">
    <source>
        <dbReference type="ARBA" id="ARBA00000085"/>
    </source>
</evidence>
<feature type="domain" description="Histidine kinase" evidence="10">
    <location>
        <begin position="310"/>
        <end position="509"/>
    </location>
</feature>
<dbReference type="InterPro" id="IPR036097">
    <property type="entry name" value="HisK_dim/P_sf"/>
</dbReference>
<dbReference type="OrthoDB" id="9811834at2"/>
<keyword evidence="4" id="KW-1003">Cell membrane</keyword>
<dbReference type="PROSITE" id="PS50109">
    <property type="entry name" value="HIS_KIN"/>
    <property type="match status" value="1"/>
</dbReference>
<dbReference type="SUPFAM" id="SSF55874">
    <property type="entry name" value="ATPase domain of HSP90 chaperone/DNA topoisomerase II/histidine kinase"/>
    <property type="match status" value="1"/>
</dbReference>
<dbReference type="AlphaFoldDB" id="A0A2K9NR91"/>
<comment type="catalytic activity">
    <reaction evidence="1">
        <text>ATP + protein L-histidine = ADP + protein N-phospho-L-histidine.</text>
        <dbReference type="EC" id="2.7.13.3"/>
    </reaction>
</comment>
<dbReference type="KEGG" id="bsto:C0V70_07875"/>
<dbReference type="CDD" id="cd00082">
    <property type="entry name" value="HisKA"/>
    <property type="match status" value="1"/>
</dbReference>
<dbReference type="GO" id="GO:0000155">
    <property type="term" value="F:phosphorelay sensor kinase activity"/>
    <property type="evidence" value="ECO:0007669"/>
    <property type="project" value="InterPro"/>
</dbReference>
<dbReference type="Pfam" id="PF02518">
    <property type="entry name" value="HATPase_c"/>
    <property type="match status" value="1"/>
</dbReference>
<evidence type="ECO:0000313" key="11">
    <source>
        <dbReference type="EMBL" id="AUN98027.1"/>
    </source>
</evidence>
<dbReference type="InterPro" id="IPR005467">
    <property type="entry name" value="His_kinase_dom"/>
</dbReference>
<dbReference type="InterPro" id="IPR003594">
    <property type="entry name" value="HATPase_dom"/>
</dbReference>
<dbReference type="RefSeq" id="WP_102243318.1">
    <property type="nucleotide sequence ID" value="NZ_CP025704.1"/>
</dbReference>
<name>A0A2K9NR91_BACTC</name>
<evidence type="ECO:0000313" key="12">
    <source>
        <dbReference type="Proteomes" id="UP000235584"/>
    </source>
</evidence>
<evidence type="ECO:0000256" key="8">
    <source>
        <dbReference type="ARBA" id="ARBA00023012"/>
    </source>
</evidence>
<organism evidence="11 12">
    <name type="scientific">Bacteriovorax stolpii</name>
    <name type="common">Bdellovibrio stolpii</name>
    <dbReference type="NCBI Taxonomy" id="960"/>
    <lineage>
        <taxon>Bacteria</taxon>
        <taxon>Pseudomonadati</taxon>
        <taxon>Bdellovibrionota</taxon>
        <taxon>Bacteriovoracia</taxon>
        <taxon>Bacteriovoracales</taxon>
        <taxon>Bacteriovoracaceae</taxon>
        <taxon>Bacteriovorax</taxon>
    </lineage>
</organism>
<evidence type="ECO:0000256" key="5">
    <source>
        <dbReference type="ARBA" id="ARBA00022553"/>
    </source>
</evidence>
<dbReference type="Gene3D" id="3.30.565.10">
    <property type="entry name" value="Histidine kinase-like ATPase, C-terminal domain"/>
    <property type="match status" value="1"/>
</dbReference>
<reference evidence="11 12" key="1">
    <citation type="submission" date="2018-01" db="EMBL/GenBank/DDBJ databases">
        <title>Complete genome sequence of Bacteriovorax stolpii DSM12778.</title>
        <authorList>
            <person name="Tang B."/>
            <person name="Chang J."/>
        </authorList>
    </citation>
    <scope>NUCLEOTIDE SEQUENCE [LARGE SCALE GENOMIC DNA]</scope>
    <source>
        <strain evidence="11 12">DSM 12778</strain>
    </source>
</reference>
<dbReference type="EC" id="2.7.13.3" evidence="3"/>
<keyword evidence="6" id="KW-0808">Transferase</keyword>
<evidence type="ECO:0000256" key="2">
    <source>
        <dbReference type="ARBA" id="ARBA00004651"/>
    </source>
</evidence>
<evidence type="ECO:0000256" key="7">
    <source>
        <dbReference type="ARBA" id="ARBA00022777"/>
    </source>
</evidence>
<proteinExistence type="predicted"/>
<dbReference type="GO" id="GO:0005886">
    <property type="term" value="C:plasma membrane"/>
    <property type="evidence" value="ECO:0007669"/>
    <property type="project" value="UniProtKB-SubCell"/>
</dbReference>
<keyword evidence="9" id="KW-0812">Transmembrane</keyword>
<protein>
    <recommendedName>
        <fullName evidence="3">histidine kinase</fullName>
        <ecNumber evidence="3">2.7.13.3</ecNumber>
    </recommendedName>
</protein>
<keyword evidence="7" id="KW-0418">Kinase</keyword>
<dbReference type="Proteomes" id="UP000235584">
    <property type="component" value="Chromosome"/>
</dbReference>
<dbReference type="Gene3D" id="1.10.287.130">
    <property type="match status" value="1"/>
</dbReference>
<evidence type="ECO:0000256" key="4">
    <source>
        <dbReference type="ARBA" id="ARBA00022475"/>
    </source>
</evidence>
<keyword evidence="9" id="KW-1133">Transmembrane helix</keyword>
<dbReference type="InterPro" id="IPR021821">
    <property type="entry name" value="VxrA_SD"/>
</dbReference>
<dbReference type="InterPro" id="IPR003661">
    <property type="entry name" value="HisK_dim/P_dom"/>
</dbReference>
<dbReference type="InterPro" id="IPR050980">
    <property type="entry name" value="2C_sensor_his_kinase"/>
</dbReference>
<keyword evidence="8" id="KW-0902">Two-component regulatory system</keyword>
<feature type="transmembrane region" description="Helical" evidence="9">
    <location>
        <begin position="273"/>
        <end position="291"/>
    </location>
</feature>
<gene>
    <name evidence="11" type="ORF">C0V70_07875</name>
</gene>